<evidence type="ECO:0000256" key="1">
    <source>
        <dbReference type="SAM" id="SignalP"/>
    </source>
</evidence>
<dbReference type="EMBL" id="CAJNOR010000158">
    <property type="protein sequence ID" value="CAF0821823.1"/>
    <property type="molecule type" value="Genomic_DNA"/>
</dbReference>
<dbReference type="Proteomes" id="UP000663828">
    <property type="component" value="Unassembled WGS sequence"/>
</dbReference>
<dbReference type="OrthoDB" id="415358at2759"/>
<protein>
    <recommendedName>
        <fullName evidence="2">JmjC domain-containing protein</fullName>
    </recommendedName>
</protein>
<feature type="domain" description="JmjC" evidence="2">
    <location>
        <begin position="138"/>
        <end position="302"/>
    </location>
</feature>
<dbReference type="PANTHER" id="PTHR12461:SF53">
    <property type="entry name" value="JMJC DOMAIN-CONTAINING PROTEIN"/>
    <property type="match status" value="1"/>
</dbReference>
<dbReference type="EMBL" id="CAJNOJ010000020">
    <property type="protein sequence ID" value="CAF0839250.1"/>
    <property type="molecule type" value="Genomic_DNA"/>
</dbReference>
<comment type="caution">
    <text evidence="3">The sequence shown here is derived from an EMBL/GenBank/DDBJ whole genome shotgun (WGS) entry which is preliminary data.</text>
</comment>
<feature type="signal peptide" evidence="1">
    <location>
        <begin position="1"/>
        <end position="18"/>
    </location>
</feature>
<keyword evidence="1" id="KW-0732">Signal</keyword>
<dbReference type="Gene3D" id="2.60.120.650">
    <property type="entry name" value="Cupin"/>
    <property type="match status" value="1"/>
</dbReference>
<evidence type="ECO:0000313" key="3">
    <source>
        <dbReference type="EMBL" id="CAF0821823.1"/>
    </source>
</evidence>
<organism evidence="3 5">
    <name type="scientific">Adineta ricciae</name>
    <name type="common">Rotifer</name>
    <dbReference type="NCBI Taxonomy" id="249248"/>
    <lineage>
        <taxon>Eukaryota</taxon>
        <taxon>Metazoa</taxon>
        <taxon>Spiralia</taxon>
        <taxon>Gnathifera</taxon>
        <taxon>Rotifera</taxon>
        <taxon>Eurotatoria</taxon>
        <taxon>Bdelloidea</taxon>
        <taxon>Adinetida</taxon>
        <taxon>Adinetidae</taxon>
        <taxon>Adineta</taxon>
    </lineage>
</organism>
<dbReference type="Pfam" id="PF13621">
    <property type="entry name" value="Cupin_8"/>
    <property type="match status" value="1"/>
</dbReference>
<name>A0A813U777_ADIRI</name>
<reference evidence="3" key="1">
    <citation type="submission" date="2021-02" db="EMBL/GenBank/DDBJ databases">
        <authorList>
            <person name="Nowell W R."/>
        </authorList>
    </citation>
    <scope>NUCLEOTIDE SEQUENCE</scope>
</reference>
<evidence type="ECO:0000313" key="4">
    <source>
        <dbReference type="EMBL" id="CAF0839250.1"/>
    </source>
</evidence>
<dbReference type="AlphaFoldDB" id="A0A813U777"/>
<accession>A0A813U777</accession>
<evidence type="ECO:0000259" key="2">
    <source>
        <dbReference type="PROSITE" id="PS51184"/>
    </source>
</evidence>
<evidence type="ECO:0000313" key="5">
    <source>
        <dbReference type="Proteomes" id="UP000663828"/>
    </source>
</evidence>
<gene>
    <name evidence="4" type="ORF">EDS130_LOCUS6746</name>
    <name evidence="3" type="ORF">XAT740_LOCUS4001</name>
</gene>
<sequence>MILLTILFLSLNQIGVSSTDTGSGFPKDMNLYVTFPPILQHHESLALGHLRPLGWQRRAEAPIIEDSLNIDPERFYNLFVRGNRSVVIRGIVSPMDVLWTDTYLSKHYGHLNVTAAKRKQRLVDTLVMTPLKTFLQQYRQDDLYMNTIIPDEMKLETPFPSVINCGTIRSRLIEPILWISAGDTASLLQAHAQHTLHCVLDGRKDFIIYDLANHYPREFDLVKQANGDLFSRIDVDLVNAYKYKYLHEAPWYWTTLREGDCLFVPAYKFHQIRAHGRTLALTIDFAPTNIREEFLGTDCEKNPPVYVPLSQAPFLWRYEHAVRHLSKRTITSEDVRSYLLLLFGANEELHREIFRDFYLQVTDELDKKSVALPTGTDVWKQLNKDEPHEEFMTRDHLKNLSADSLQLLADILQKSARIHEHHKHEL</sequence>
<dbReference type="InterPro" id="IPR041667">
    <property type="entry name" value="Cupin_8"/>
</dbReference>
<dbReference type="InterPro" id="IPR003347">
    <property type="entry name" value="JmjC_dom"/>
</dbReference>
<dbReference type="SUPFAM" id="SSF51197">
    <property type="entry name" value="Clavaminate synthase-like"/>
    <property type="match status" value="1"/>
</dbReference>
<dbReference type="PROSITE" id="PS51184">
    <property type="entry name" value="JMJC"/>
    <property type="match status" value="1"/>
</dbReference>
<dbReference type="PANTHER" id="PTHR12461">
    <property type="entry name" value="HYPOXIA-INDUCIBLE FACTOR 1 ALPHA INHIBITOR-RELATED"/>
    <property type="match status" value="1"/>
</dbReference>
<keyword evidence="5" id="KW-1185">Reference proteome</keyword>
<feature type="chain" id="PRO_5035683275" description="JmjC domain-containing protein" evidence="1">
    <location>
        <begin position="19"/>
        <end position="426"/>
    </location>
</feature>
<dbReference type="Proteomes" id="UP000663852">
    <property type="component" value="Unassembled WGS sequence"/>
</dbReference>
<proteinExistence type="predicted"/>